<dbReference type="SMART" id="SM00478">
    <property type="entry name" value="ENDO3c"/>
    <property type="match status" value="1"/>
</dbReference>
<evidence type="ECO:0000256" key="7">
    <source>
        <dbReference type="ARBA" id="ARBA00023159"/>
    </source>
</evidence>
<keyword evidence="7" id="KW-0010">Activator</keyword>
<gene>
    <name evidence="11" type="ordered locus">Acid345_0948</name>
</gene>
<dbReference type="InterPro" id="IPR004026">
    <property type="entry name" value="Ada_DNA_repair_Zn-bd"/>
</dbReference>
<comment type="catalytic activity">
    <reaction evidence="1">
        <text>Hydrolysis of alkylated DNA, releasing 3-methyladenine, 3-methylguanine, 7-methylguanine and 7-methyladenine.</text>
        <dbReference type="EC" id="3.2.2.21"/>
    </reaction>
</comment>
<dbReference type="Proteomes" id="UP000002432">
    <property type="component" value="Chromosome"/>
</dbReference>
<evidence type="ECO:0000256" key="6">
    <source>
        <dbReference type="ARBA" id="ARBA00023015"/>
    </source>
</evidence>
<evidence type="ECO:0000256" key="4">
    <source>
        <dbReference type="ARBA" id="ARBA00022603"/>
    </source>
</evidence>
<evidence type="ECO:0000313" key="11">
    <source>
        <dbReference type="EMBL" id="ABF39951.1"/>
    </source>
</evidence>
<dbReference type="InterPro" id="IPR023170">
    <property type="entry name" value="HhH_base_excis_C"/>
</dbReference>
<dbReference type="GO" id="GO:0006285">
    <property type="term" value="P:base-excision repair, AP site formation"/>
    <property type="evidence" value="ECO:0007669"/>
    <property type="project" value="TreeGrafter"/>
</dbReference>
<dbReference type="OrthoDB" id="9783680at2"/>
<dbReference type="SMART" id="SM01009">
    <property type="entry name" value="AlkA_N"/>
    <property type="match status" value="1"/>
</dbReference>
<dbReference type="HOGENOM" id="CLU_000445_72_6_0"/>
<comment type="cofactor">
    <cofactor evidence="2">
        <name>Zn(2+)</name>
        <dbReference type="ChEBI" id="CHEBI:29105"/>
    </cofactor>
</comment>
<evidence type="ECO:0000256" key="3">
    <source>
        <dbReference type="ARBA" id="ARBA00012000"/>
    </source>
</evidence>
<dbReference type="Gene3D" id="1.10.10.60">
    <property type="entry name" value="Homeodomain-like"/>
    <property type="match status" value="1"/>
</dbReference>
<dbReference type="PROSITE" id="PS01124">
    <property type="entry name" value="HTH_ARAC_FAMILY_2"/>
    <property type="match status" value="1"/>
</dbReference>
<evidence type="ECO:0000256" key="9">
    <source>
        <dbReference type="ARBA" id="ARBA00023204"/>
    </source>
</evidence>
<dbReference type="InterPro" id="IPR010316">
    <property type="entry name" value="AlkA_N"/>
</dbReference>
<dbReference type="InterPro" id="IPR037046">
    <property type="entry name" value="AlkA_N_sf"/>
</dbReference>
<dbReference type="EnsemblBacteria" id="ABF39951">
    <property type="protein sequence ID" value="ABF39951"/>
    <property type="gene ID" value="Acid345_0948"/>
</dbReference>
<dbReference type="Pfam" id="PF06029">
    <property type="entry name" value="AlkA_N"/>
    <property type="match status" value="1"/>
</dbReference>
<organism evidence="11 12">
    <name type="scientific">Koribacter versatilis (strain Ellin345)</name>
    <dbReference type="NCBI Taxonomy" id="204669"/>
    <lineage>
        <taxon>Bacteria</taxon>
        <taxon>Pseudomonadati</taxon>
        <taxon>Acidobacteriota</taxon>
        <taxon>Terriglobia</taxon>
        <taxon>Terriglobales</taxon>
        <taxon>Candidatus Korobacteraceae</taxon>
        <taxon>Candidatus Korobacter</taxon>
    </lineage>
</organism>
<dbReference type="AlphaFoldDB" id="Q1IT49"/>
<keyword evidence="12" id="KW-1185">Reference proteome</keyword>
<keyword evidence="6" id="KW-0805">Transcription regulation</keyword>
<dbReference type="KEGG" id="aba:Acid345_0948"/>
<dbReference type="GO" id="GO:0003700">
    <property type="term" value="F:DNA-binding transcription factor activity"/>
    <property type="evidence" value="ECO:0007669"/>
    <property type="project" value="InterPro"/>
</dbReference>
<dbReference type="Gene3D" id="1.10.340.30">
    <property type="entry name" value="Hypothetical protein, domain 2"/>
    <property type="match status" value="1"/>
</dbReference>
<accession>Q1IT49</accession>
<evidence type="ECO:0000256" key="1">
    <source>
        <dbReference type="ARBA" id="ARBA00000086"/>
    </source>
</evidence>
<dbReference type="eggNOG" id="COG0122">
    <property type="taxonomic scope" value="Bacteria"/>
</dbReference>
<dbReference type="GO" id="GO:0043565">
    <property type="term" value="F:sequence-specific DNA binding"/>
    <property type="evidence" value="ECO:0007669"/>
    <property type="project" value="InterPro"/>
</dbReference>
<protein>
    <recommendedName>
        <fullName evidence="3">DNA-3-methyladenine glycosylase II</fullName>
        <ecNumber evidence="3">3.2.2.21</ecNumber>
    </recommendedName>
</protein>
<dbReference type="eggNOG" id="COG2169">
    <property type="taxonomic scope" value="Bacteria"/>
</dbReference>
<keyword evidence="11" id="KW-0378">Hydrolase</keyword>
<evidence type="ECO:0000256" key="5">
    <source>
        <dbReference type="ARBA" id="ARBA00022763"/>
    </source>
</evidence>
<dbReference type="GO" id="GO:0005737">
    <property type="term" value="C:cytoplasm"/>
    <property type="evidence" value="ECO:0007669"/>
    <property type="project" value="TreeGrafter"/>
</dbReference>
<evidence type="ECO:0000256" key="8">
    <source>
        <dbReference type="ARBA" id="ARBA00023163"/>
    </source>
</evidence>
<dbReference type="Gene3D" id="3.30.310.20">
    <property type="entry name" value="DNA-3-methyladenine glycosylase AlkA, N-terminal domain"/>
    <property type="match status" value="1"/>
</dbReference>
<dbReference type="InterPro" id="IPR011257">
    <property type="entry name" value="DNA_glycosylase"/>
</dbReference>
<dbReference type="SUPFAM" id="SSF55945">
    <property type="entry name" value="TATA-box binding protein-like"/>
    <property type="match status" value="1"/>
</dbReference>
<keyword evidence="11" id="KW-0326">Glycosidase</keyword>
<dbReference type="RefSeq" id="WP_011521753.1">
    <property type="nucleotide sequence ID" value="NC_008009.1"/>
</dbReference>
<dbReference type="GO" id="GO:0008168">
    <property type="term" value="F:methyltransferase activity"/>
    <property type="evidence" value="ECO:0007669"/>
    <property type="project" value="UniProtKB-KW"/>
</dbReference>
<dbReference type="SUPFAM" id="SSF46689">
    <property type="entry name" value="Homeodomain-like"/>
    <property type="match status" value="1"/>
</dbReference>
<dbReference type="InterPro" id="IPR018060">
    <property type="entry name" value="HTH_AraC"/>
</dbReference>
<dbReference type="GO" id="GO:0043916">
    <property type="term" value="F:DNA-7-methylguanine glycosylase activity"/>
    <property type="evidence" value="ECO:0007669"/>
    <property type="project" value="TreeGrafter"/>
</dbReference>
<reference evidence="11 12" key="1">
    <citation type="journal article" date="2009" name="Appl. Environ. Microbiol.">
        <title>Three genomes from the phylum Acidobacteria provide insight into the lifestyles of these microorganisms in soils.</title>
        <authorList>
            <person name="Ward N.L."/>
            <person name="Challacombe J.F."/>
            <person name="Janssen P.H."/>
            <person name="Henrissat B."/>
            <person name="Coutinho P.M."/>
            <person name="Wu M."/>
            <person name="Xie G."/>
            <person name="Haft D.H."/>
            <person name="Sait M."/>
            <person name="Badger J."/>
            <person name="Barabote R.D."/>
            <person name="Bradley B."/>
            <person name="Brettin T.S."/>
            <person name="Brinkac L.M."/>
            <person name="Bruce D."/>
            <person name="Creasy T."/>
            <person name="Daugherty S.C."/>
            <person name="Davidsen T.M."/>
            <person name="DeBoy R.T."/>
            <person name="Detter J.C."/>
            <person name="Dodson R.J."/>
            <person name="Durkin A.S."/>
            <person name="Ganapathy A."/>
            <person name="Gwinn-Giglio M."/>
            <person name="Han C.S."/>
            <person name="Khouri H."/>
            <person name="Kiss H."/>
            <person name="Kothari S.P."/>
            <person name="Madupu R."/>
            <person name="Nelson K.E."/>
            <person name="Nelson W.C."/>
            <person name="Paulsen I."/>
            <person name="Penn K."/>
            <person name="Ren Q."/>
            <person name="Rosovitz M.J."/>
            <person name="Selengut J.D."/>
            <person name="Shrivastava S."/>
            <person name="Sullivan S.A."/>
            <person name="Tapia R."/>
            <person name="Thompson L.S."/>
            <person name="Watkins K.L."/>
            <person name="Yang Q."/>
            <person name="Yu C."/>
            <person name="Zafar N."/>
            <person name="Zhou L."/>
            <person name="Kuske C.R."/>
        </authorList>
    </citation>
    <scope>NUCLEOTIDE SEQUENCE [LARGE SCALE GENOMIC DNA]</scope>
    <source>
        <strain evidence="11 12">Ellin345</strain>
    </source>
</reference>
<dbReference type="SUPFAM" id="SSF48150">
    <property type="entry name" value="DNA-glycosylase"/>
    <property type="match status" value="1"/>
</dbReference>
<evidence type="ECO:0000256" key="2">
    <source>
        <dbReference type="ARBA" id="ARBA00001947"/>
    </source>
</evidence>
<keyword evidence="5" id="KW-0227">DNA damage</keyword>
<dbReference type="InterPro" id="IPR051912">
    <property type="entry name" value="Alkylbase_DNA_Glycosylase/TA"/>
</dbReference>
<dbReference type="SMART" id="SM00342">
    <property type="entry name" value="HTH_ARAC"/>
    <property type="match status" value="1"/>
</dbReference>
<dbReference type="CDD" id="cd00056">
    <property type="entry name" value="ENDO3c"/>
    <property type="match status" value="1"/>
</dbReference>
<proteinExistence type="predicted"/>
<keyword evidence="4" id="KW-0808">Transferase</keyword>
<dbReference type="Gene3D" id="3.40.10.10">
    <property type="entry name" value="DNA Methylphosphotriester Repair Domain"/>
    <property type="match status" value="1"/>
</dbReference>
<dbReference type="InterPro" id="IPR035451">
    <property type="entry name" value="Ada-like_dom_sf"/>
</dbReference>
<dbReference type="Gene3D" id="1.10.1670.10">
    <property type="entry name" value="Helix-hairpin-Helix base-excision DNA repair enzymes (C-terminal)"/>
    <property type="match status" value="1"/>
</dbReference>
<name>Q1IT49_KORVE</name>
<evidence type="ECO:0000313" key="12">
    <source>
        <dbReference type="Proteomes" id="UP000002432"/>
    </source>
</evidence>
<dbReference type="STRING" id="204669.Acid345_0948"/>
<dbReference type="SUPFAM" id="SSF57884">
    <property type="entry name" value="Ada DNA repair protein, N-terminal domain (N-Ada 10)"/>
    <property type="match status" value="1"/>
</dbReference>
<sequence length="477" mass="53394">MLLDRQTCSRARLSRDPRFDGKFFIAVLTTRVYCRSICSARTCQEKNVRYYPTAAAAEEAGFRPCLRCRPECSPGTPAWLGTPSTVTRGLRLLNERALDDGGIEYLAERLGIGGRHLRRLFLQHLGASPRAVAQTRRLHFAKKLIDETSLPMSEVSEASGFGCVRRFNANIRATFHRTPSQLRALARNAFETHEHEYVFRLRYRPPYHWLGMLDFLRPRATPGVECVTEDAYARSISLHGKEGSFEVTHAPEQHSLVLRVNFEDSSALFQIVERVRAMFDLNADWGSIAGVLENDRLLRGHLKGDPGRRLPGAWDGFELAVRAVLGQQISVAAATNLAGQIARKFGRPLRKSNGISHLFPTPEILADAASLPLPMKRAETIRALACAVRDCELQFDAITDVPQFCEQLKTIPGIGDWTAQYVALRALREPDAFPAGDLGLQKSLGVKSSAELERRAENWRPWRGYAAIYMWSAGHSL</sequence>
<evidence type="ECO:0000259" key="10">
    <source>
        <dbReference type="PROSITE" id="PS01124"/>
    </source>
</evidence>
<dbReference type="GO" id="GO:0032131">
    <property type="term" value="F:alkylated DNA binding"/>
    <property type="evidence" value="ECO:0007669"/>
    <property type="project" value="TreeGrafter"/>
</dbReference>
<dbReference type="GO" id="GO:0008725">
    <property type="term" value="F:DNA-3-methyladenine glycosylase activity"/>
    <property type="evidence" value="ECO:0007669"/>
    <property type="project" value="TreeGrafter"/>
</dbReference>
<feature type="domain" description="HTH araC/xylS-type" evidence="10">
    <location>
        <begin position="87"/>
        <end position="185"/>
    </location>
</feature>
<dbReference type="GO" id="GO:0008270">
    <property type="term" value="F:zinc ion binding"/>
    <property type="evidence" value="ECO:0007669"/>
    <property type="project" value="InterPro"/>
</dbReference>
<dbReference type="GO" id="GO:0032259">
    <property type="term" value="P:methylation"/>
    <property type="evidence" value="ECO:0007669"/>
    <property type="project" value="UniProtKB-KW"/>
</dbReference>
<keyword evidence="8" id="KW-0804">Transcription</keyword>
<dbReference type="InterPro" id="IPR009057">
    <property type="entry name" value="Homeodomain-like_sf"/>
</dbReference>
<keyword evidence="9" id="KW-0234">DNA repair</keyword>
<dbReference type="PANTHER" id="PTHR43003">
    <property type="entry name" value="DNA-3-METHYLADENINE GLYCOSYLASE"/>
    <property type="match status" value="1"/>
</dbReference>
<keyword evidence="4" id="KW-0489">Methyltransferase</keyword>
<dbReference type="EC" id="3.2.2.21" evidence="3"/>
<dbReference type="PANTHER" id="PTHR43003:SF13">
    <property type="entry name" value="DNA-3-METHYLADENINE GLYCOSYLASE 2"/>
    <property type="match status" value="1"/>
</dbReference>
<dbReference type="InterPro" id="IPR003265">
    <property type="entry name" value="HhH-GPD_domain"/>
</dbReference>
<dbReference type="Pfam" id="PF02805">
    <property type="entry name" value="Ada_Zn_binding"/>
    <property type="match status" value="1"/>
</dbReference>
<dbReference type="GO" id="GO:0032993">
    <property type="term" value="C:protein-DNA complex"/>
    <property type="evidence" value="ECO:0007669"/>
    <property type="project" value="TreeGrafter"/>
</dbReference>
<dbReference type="EMBL" id="CP000360">
    <property type="protein sequence ID" value="ABF39951.1"/>
    <property type="molecule type" value="Genomic_DNA"/>
</dbReference>
<dbReference type="Pfam" id="PF12833">
    <property type="entry name" value="HTH_18"/>
    <property type="match status" value="1"/>
</dbReference>
<dbReference type="GO" id="GO:0006307">
    <property type="term" value="P:DNA alkylation repair"/>
    <property type="evidence" value="ECO:0007669"/>
    <property type="project" value="TreeGrafter"/>
</dbReference>